<evidence type="ECO:0000313" key="1">
    <source>
        <dbReference type="EMBL" id="MEN2991912.1"/>
    </source>
</evidence>
<evidence type="ECO:0000313" key="2">
    <source>
        <dbReference type="EMBL" id="MEN2991913.1"/>
    </source>
</evidence>
<keyword evidence="3" id="KW-1185">Reference proteome</keyword>
<name>A0ABU9YSV9_9PROT</name>
<evidence type="ECO:0000313" key="3">
    <source>
        <dbReference type="Proteomes" id="UP001413721"/>
    </source>
</evidence>
<dbReference type="Proteomes" id="UP001413721">
    <property type="component" value="Unassembled WGS sequence"/>
</dbReference>
<gene>
    <name evidence="1" type="ORF">WG926_26635</name>
    <name evidence="2" type="ORF">WG926_26640</name>
</gene>
<evidence type="ECO:0008006" key="4">
    <source>
        <dbReference type="Google" id="ProtNLM"/>
    </source>
</evidence>
<comment type="caution">
    <text evidence="1">The sequence shown here is derived from an EMBL/GenBank/DDBJ whole genome shotgun (WGS) entry which is preliminary data.</text>
</comment>
<sequence>AASEITIRITASVTEGDTASADVLIRVLDVNEAPAVPVVSGTVVAENTAGAVIGRVTASDPDAPGSSNGQLSFMVDDARFEIVSGV</sequence>
<accession>A0ABU9YSV9</accession>
<reference evidence="1 3" key="1">
    <citation type="submission" date="2024-03" db="EMBL/GenBank/DDBJ databases">
        <title>High-quality draft genome sequencing of Tistrella sp. BH-R2-4.</title>
        <authorList>
            <person name="Dong C."/>
        </authorList>
    </citation>
    <scope>NUCLEOTIDE SEQUENCE [LARGE SCALE GENOMIC DNA]</scope>
    <source>
        <strain evidence="1 3">BH-R2-4</strain>
    </source>
</reference>
<protein>
    <recommendedName>
        <fullName evidence="4">Cadherin domain-containing protein</fullName>
    </recommendedName>
</protein>
<organism evidence="1 3">
    <name type="scientific">Tistrella arctica</name>
    <dbReference type="NCBI Taxonomy" id="3133430"/>
    <lineage>
        <taxon>Bacteria</taxon>
        <taxon>Pseudomonadati</taxon>
        <taxon>Pseudomonadota</taxon>
        <taxon>Alphaproteobacteria</taxon>
        <taxon>Geminicoccales</taxon>
        <taxon>Geminicoccaceae</taxon>
        <taxon>Tistrella</taxon>
    </lineage>
</organism>
<dbReference type="EMBL" id="JBBKTW010000040">
    <property type="protein sequence ID" value="MEN2991912.1"/>
    <property type="molecule type" value="Genomic_DNA"/>
</dbReference>
<feature type="non-terminal residue" evidence="1">
    <location>
        <position position="1"/>
    </location>
</feature>
<feature type="non-terminal residue" evidence="1">
    <location>
        <position position="86"/>
    </location>
</feature>
<proteinExistence type="predicted"/>
<dbReference type="EMBL" id="JBBKTW010000041">
    <property type="protein sequence ID" value="MEN2991913.1"/>
    <property type="molecule type" value="Genomic_DNA"/>
</dbReference>